<comment type="caution">
    <text evidence="7">The sequence shown here is derived from an EMBL/GenBank/DDBJ whole genome shotgun (WGS) entry which is preliminary data.</text>
</comment>
<evidence type="ECO:0000259" key="6">
    <source>
        <dbReference type="Pfam" id="PF04893"/>
    </source>
</evidence>
<dbReference type="Proteomes" id="UP001321018">
    <property type="component" value="Unassembled WGS sequence"/>
</dbReference>
<protein>
    <submittedName>
        <fullName evidence="7">YIP1 family protein</fullName>
    </submittedName>
</protein>
<feature type="transmembrane region" description="Helical" evidence="5">
    <location>
        <begin position="213"/>
        <end position="232"/>
    </location>
</feature>
<feature type="transmembrane region" description="Helical" evidence="5">
    <location>
        <begin position="178"/>
        <end position="201"/>
    </location>
</feature>
<name>A0AAP2YXS1_9EURY</name>
<dbReference type="EMBL" id="JAOPKB010000002">
    <property type="protein sequence ID" value="MCU4972315.1"/>
    <property type="molecule type" value="Genomic_DNA"/>
</dbReference>
<feature type="transmembrane region" description="Helical" evidence="5">
    <location>
        <begin position="123"/>
        <end position="144"/>
    </location>
</feature>
<evidence type="ECO:0000313" key="10">
    <source>
        <dbReference type="Proteomes" id="UP001321018"/>
    </source>
</evidence>
<dbReference type="RefSeq" id="WP_338003098.1">
    <property type="nucleotide sequence ID" value="NZ_JAOPKA010000003.1"/>
</dbReference>
<accession>A0AAP2YXS1</accession>
<dbReference type="AlphaFoldDB" id="A0AAP2YXS1"/>
<comment type="subcellular location">
    <subcellularLocation>
        <location evidence="1">Membrane</location>
        <topology evidence="1">Multi-pass membrane protein</topology>
    </subcellularLocation>
</comment>
<evidence type="ECO:0000313" key="9">
    <source>
        <dbReference type="Proteomes" id="UP001320972"/>
    </source>
</evidence>
<dbReference type="InterPro" id="IPR006977">
    <property type="entry name" value="Yip1_dom"/>
</dbReference>
<dbReference type="Proteomes" id="UP001320972">
    <property type="component" value="Unassembled WGS sequence"/>
</dbReference>
<organism evidence="7 10">
    <name type="scientific">Natronoglomus mannanivorans</name>
    <dbReference type="NCBI Taxonomy" id="2979990"/>
    <lineage>
        <taxon>Archaea</taxon>
        <taxon>Methanobacteriati</taxon>
        <taxon>Methanobacteriota</taxon>
        <taxon>Stenosarchaea group</taxon>
        <taxon>Halobacteria</taxon>
        <taxon>Halobacteriales</taxon>
        <taxon>Natrialbaceae</taxon>
        <taxon>Natronoglomus</taxon>
    </lineage>
</organism>
<keyword evidence="9" id="KW-1185">Reference proteome</keyword>
<reference evidence="7 9" key="1">
    <citation type="submission" date="2022-09" db="EMBL/GenBank/DDBJ databases">
        <title>Enrichment on poylsaccharides allowed isolation of novel metabolic and taxonomic groups of Haloarchaea.</title>
        <authorList>
            <person name="Sorokin D.Y."/>
            <person name="Elcheninov A.G."/>
            <person name="Khizhniak T.V."/>
            <person name="Kolganova T.V."/>
            <person name="Kublanov I.V."/>
        </authorList>
    </citation>
    <scope>NUCLEOTIDE SEQUENCE</scope>
    <source>
        <strain evidence="8 9">AArc-m2/3/4</strain>
        <strain evidence="7">AArc-xg1-1</strain>
    </source>
</reference>
<gene>
    <name evidence="8" type="ORF">OB955_06145</name>
    <name evidence="7" type="ORF">OB960_07630</name>
</gene>
<keyword evidence="4 5" id="KW-0472">Membrane</keyword>
<sequence length="236" mass="25765">MGVSDAVRNPGSYVGEKQRVYRSLLFDPDTFYSEYAGKRGIVRELILVALVGVVGAIGTLYAVQALRGEYGGMLTNDVDMQLWGNALAPLVGAFLLWIGFTVALYAVSWLYSTAGSFYTLWKNTAWSLLPLLFANLILTVAYAVTTYTAEFDGTDELTSSHPDAIVAFMWEQLAHEPMVVGAYALSIVFVVWCGYIAAYGVAEVRDLETDEAYRVVAVPVVAYALYVGYTAIGTIL</sequence>
<dbReference type="GO" id="GO:0016020">
    <property type="term" value="C:membrane"/>
    <property type="evidence" value="ECO:0007669"/>
    <property type="project" value="UniProtKB-SubCell"/>
</dbReference>
<dbReference type="Pfam" id="PF04893">
    <property type="entry name" value="Yip1"/>
    <property type="match status" value="1"/>
</dbReference>
<feature type="transmembrane region" description="Helical" evidence="5">
    <location>
        <begin position="86"/>
        <end position="111"/>
    </location>
</feature>
<dbReference type="EMBL" id="JAOPKA010000003">
    <property type="protein sequence ID" value="MCU4741270.1"/>
    <property type="molecule type" value="Genomic_DNA"/>
</dbReference>
<keyword evidence="3 5" id="KW-1133">Transmembrane helix</keyword>
<evidence type="ECO:0000313" key="7">
    <source>
        <dbReference type="EMBL" id="MCU4741270.1"/>
    </source>
</evidence>
<proteinExistence type="predicted"/>
<evidence type="ECO:0000256" key="1">
    <source>
        <dbReference type="ARBA" id="ARBA00004141"/>
    </source>
</evidence>
<keyword evidence="2 5" id="KW-0812">Transmembrane</keyword>
<evidence type="ECO:0000256" key="2">
    <source>
        <dbReference type="ARBA" id="ARBA00022692"/>
    </source>
</evidence>
<feature type="domain" description="Yip1" evidence="6">
    <location>
        <begin position="23"/>
        <end position="227"/>
    </location>
</feature>
<evidence type="ECO:0000313" key="8">
    <source>
        <dbReference type="EMBL" id="MCU4972315.1"/>
    </source>
</evidence>
<evidence type="ECO:0000256" key="4">
    <source>
        <dbReference type="ARBA" id="ARBA00023136"/>
    </source>
</evidence>
<feature type="transmembrane region" description="Helical" evidence="5">
    <location>
        <begin position="45"/>
        <end position="66"/>
    </location>
</feature>
<evidence type="ECO:0000256" key="3">
    <source>
        <dbReference type="ARBA" id="ARBA00022989"/>
    </source>
</evidence>
<evidence type="ECO:0000256" key="5">
    <source>
        <dbReference type="SAM" id="Phobius"/>
    </source>
</evidence>